<sequence length="105" mass="12274">MPETVDKDKTWEWTRKGDLKVETGTLIFAAQEPALRTNYVRFNIDKSMDSSLCRLCGQKAGAPNYDILYRKQSLGAPEKYKRRHDNIARLAHWKFCCKYDLNKSE</sequence>
<name>A0ABN8LK63_9CNID</name>
<feature type="non-terminal residue" evidence="1">
    <location>
        <position position="105"/>
    </location>
</feature>
<dbReference type="EMBL" id="CALNXI010000064">
    <property type="protein sequence ID" value="CAH3017528.1"/>
    <property type="molecule type" value="Genomic_DNA"/>
</dbReference>
<keyword evidence="2" id="KW-1185">Reference proteome</keyword>
<accession>A0ABN8LK63</accession>
<dbReference type="Proteomes" id="UP001159427">
    <property type="component" value="Unassembled WGS sequence"/>
</dbReference>
<organism evidence="1 2">
    <name type="scientific">Porites evermanni</name>
    <dbReference type="NCBI Taxonomy" id="104178"/>
    <lineage>
        <taxon>Eukaryota</taxon>
        <taxon>Metazoa</taxon>
        <taxon>Cnidaria</taxon>
        <taxon>Anthozoa</taxon>
        <taxon>Hexacorallia</taxon>
        <taxon>Scleractinia</taxon>
        <taxon>Fungiina</taxon>
        <taxon>Poritidae</taxon>
        <taxon>Porites</taxon>
    </lineage>
</organism>
<evidence type="ECO:0000313" key="1">
    <source>
        <dbReference type="EMBL" id="CAH3017528.1"/>
    </source>
</evidence>
<evidence type="ECO:0000313" key="2">
    <source>
        <dbReference type="Proteomes" id="UP001159427"/>
    </source>
</evidence>
<dbReference type="PANTHER" id="PTHR35450">
    <property type="entry name" value="REVERSE TRANSCRIPTASE DOMAIN-CONTAINING PROTEIN"/>
    <property type="match status" value="1"/>
</dbReference>
<protein>
    <submittedName>
        <fullName evidence="1">Uncharacterized protein</fullName>
    </submittedName>
</protein>
<reference evidence="1 2" key="1">
    <citation type="submission" date="2022-05" db="EMBL/GenBank/DDBJ databases">
        <authorList>
            <consortium name="Genoscope - CEA"/>
            <person name="William W."/>
        </authorList>
    </citation>
    <scope>NUCLEOTIDE SEQUENCE [LARGE SCALE GENOMIC DNA]</scope>
</reference>
<gene>
    <name evidence="1" type="ORF">PEVE_00038113</name>
</gene>
<comment type="caution">
    <text evidence="1">The sequence shown here is derived from an EMBL/GenBank/DDBJ whole genome shotgun (WGS) entry which is preliminary data.</text>
</comment>
<dbReference type="PANTHER" id="PTHR35450:SF2">
    <property type="entry name" value="REVERSE TRANSCRIPTASE DOMAIN-CONTAINING PROTEIN"/>
    <property type="match status" value="1"/>
</dbReference>
<proteinExistence type="predicted"/>